<feature type="domain" description="Endonuclease GajA/Old nuclease/RecF-like AAA" evidence="1">
    <location>
        <begin position="1"/>
        <end position="372"/>
    </location>
</feature>
<dbReference type="InterPro" id="IPR027417">
    <property type="entry name" value="P-loop_NTPase"/>
</dbReference>
<dbReference type="InterPro" id="IPR034139">
    <property type="entry name" value="TOPRIM_OLD"/>
</dbReference>
<dbReference type="OrthoDB" id="9792800at2"/>
<keyword evidence="3" id="KW-0255">Endonuclease</keyword>
<dbReference type="InterPro" id="IPR041685">
    <property type="entry name" value="AAA_GajA/Old/RecF-like"/>
</dbReference>
<protein>
    <submittedName>
        <fullName evidence="3">ATP-dependent endonuclease</fullName>
    </submittedName>
</protein>
<dbReference type="Proteomes" id="UP000095713">
    <property type="component" value="Unassembled WGS sequence"/>
</dbReference>
<dbReference type="SUPFAM" id="SSF52540">
    <property type="entry name" value="P-loop containing nucleoside triphosphate hydrolases"/>
    <property type="match status" value="1"/>
</dbReference>
<organism evidence="3 4">
    <name type="scientific">Flavivirga aquatica</name>
    <dbReference type="NCBI Taxonomy" id="1849968"/>
    <lineage>
        <taxon>Bacteria</taxon>
        <taxon>Pseudomonadati</taxon>
        <taxon>Bacteroidota</taxon>
        <taxon>Flavobacteriia</taxon>
        <taxon>Flavobacteriales</taxon>
        <taxon>Flavobacteriaceae</taxon>
        <taxon>Flavivirga</taxon>
    </lineage>
</organism>
<sequence length="672" mass="78428">MHINKVVIQNFRLLKNSTLELEKEKKKDLSLLIGRNNSGKTSFIVLFEKFLKNKSSNFSFDDFSLDLRKKLLDFNDETNEFDLSIKLIIEISYTKEDSLENISDLILDLDPSMNIVKVLFECIVDKKFLLEELTKIKDGKEQFVKKNISSFLNVNTYVFSEDSDLQKENRNNLIKKDNKTIDRLINFQVIHARREVTSSESGQGAKKVLSNLTTTYFNRENKTLPDQLDVINSSIIDMDRTLNDNYSTYFNDFLNNAKEFLDLDDLKVISDLQSKEILSNHSRVVYGSDQDNLPEHLNGLGYMNILYLLLNLEIKKHYFLEHKKEINLLFIEEPEAHTHPQMQYIFIDKVKNVLSGIKNLQTFISTHSAHIVKNSNFEDIRYFKRDKTHKNIEIKNFYSDLKKKYHDDDPDKDKAEKAHFKFLNQYLSIASSELFFAEKIIFIEGTTEKLLLPYFIDEYDKINKETPDYIKLSSQNISIIEVGANAKAFRHFLEFLDIKTLIITDIDTTKKTIKPSEEDKEKISYPSSSVAEGSHTSNYTLKYYLKAPEYINKEEFKIWFDKLKKDNLQDDSSIIKVSYQIDENGYHARSFEDAFIATNIDVIKENKEALEGLQKIEQLDVLSNFYDLTEQILKPKGKSEFASSILWLALSEDVEWNIPLYIKQGLAWIAKK</sequence>
<dbReference type="EMBL" id="MDJD01000048">
    <property type="protein sequence ID" value="OEK07342.1"/>
    <property type="molecule type" value="Genomic_DNA"/>
</dbReference>
<keyword evidence="3" id="KW-0378">Hydrolase</keyword>
<dbReference type="CDD" id="cd01026">
    <property type="entry name" value="TOPRIM_OLD"/>
    <property type="match status" value="1"/>
</dbReference>
<dbReference type="Pfam" id="PF20469">
    <property type="entry name" value="OLD-like_TOPRIM"/>
    <property type="match status" value="1"/>
</dbReference>
<dbReference type="Pfam" id="PF13175">
    <property type="entry name" value="AAA_15"/>
    <property type="match status" value="1"/>
</dbReference>
<dbReference type="RefSeq" id="WP_069830831.1">
    <property type="nucleotide sequence ID" value="NZ_MDJD01000048.1"/>
</dbReference>
<comment type="caution">
    <text evidence="3">The sequence shown here is derived from an EMBL/GenBank/DDBJ whole genome shotgun (WGS) entry which is preliminary data.</text>
</comment>
<dbReference type="PANTHER" id="PTHR43581:SF4">
    <property type="entry name" value="ATP_GTP PHOSPHATASE"/>
    <property type="match status" value="1"/>
</dbReference>
<dbReference type="GO" id="GO:0004519">
    <property type="term" value="F:endonuclease activity"/>
    <property type="evidence" value="ECO:0007669"/>
    <property type="project" value="UniProtKB-KW"/>
</dbReference>
<keyword evidence="3" id="KW-0540">Nuclease</keyword>
<evidence type="ECO:0000259" key="2">
    <source>
        <dbReference type="Pfam" id="PF20469"/>
    </source>
</evidence>
<evidence type="ECO:0000313" key="3">
    <source>
        <dbReference type="EMBL" id="OEK07342.1"/>
    </source>
</evidence>
<dbReference type="InterPro" id="IPR051396">
    <property type="entry name" value="Bact_Antivir_Def_Nuclease"/>
</dbReference>
<reference evidence="3 4" key="1">
    <citation type="submission" date="2016-05" db="EMBL/GenBank/DDBJ databases">
        <title>Draft Genome Sequence of Algibacter sp. Strain SK-16 Isolated from the Surface Water of Aburatsubo Inlet.</title>
        <authorList>
            <person name="Wong S.-K."/>
            <person name="Yoshizawa S."/>
            <person name="Nakajima Y."/>
            <person name="Ogura Y."/>
            <person name="Tetsuya H."/>
            <person name="Hamasaki K."/>
        </authorList>
    </citation>
    <scope>NUCLEOTIDE SEQUENCE [LARGE SCALE GENOMIC DNA]</scope>
    <source>
        <strain evidence="3 4">SK-16</strain>
    </source>
</reference>
<proteinExistence type="predicted"/>
<evidence type="ECO:0000259" key="1">
    <source>
        <dbReference type="Pfam" id="PF13175"/>
    </source>
</evidence>
<dbReference type="PANTHER" id="PTHR43581">
    <property type="entry name" value="ATP/GTP PHOSPHATASE"/>
    <property type="match status" value="1"/>
</dbReference>
<dbReference type="AlphaFoldDB" id="A0A1E5T7I8"/>
<feature type="domain" description="OLD protein-like TOPRIM" evidence="2">
    <location>
        <begin position="435"/>
        <end position="507"/>
    </location>
</feature>
<gene>
    <name evidence="3" type="ORF">A8C32_18065</name>
</gene>
<evidence type="ECO:0000313" key="4">
    <source>
        <dbReference type="Proteomes" id="UP000095713"/>
    </source>
</evidence>
<accession>A0A1E5T7I8</accession>
<dbReference type="Gene3D" id="3.40.50.300">
    <property type="entry name" value="P-loop containing nucleotide triphosphate hydrolases"/>
    <property type="match status" value="1"/>
</dbReference>
<keyword evidence="4" id="KW-1185">Reference proteome</keyword>
<dbReference type="STRING" id="1849968.A8C32_18065"/>
<name>A0A1E5T7I8_9FLAO</name>